<keyword evidence="2" id="KW-0808">Transferase</keyword>
<dbReference type="OrthoDB" id="6097776at2759"/>
<feature type="compositionally biased region" description="Polar residues" evidence="7">
    <location>
        <begin position="1068"/>
        <end position="1081"/>
    </location>
</feature>
<feature type="compositionally biased region" description="Basic residues" evidence="7">
    <location>
        <begin position="2382"/>
        <end position="2396"/>
    </location>
</feature>
<dbReference type="Gene3D" id="1.10.510.10">
    <property type="entry name" value="Transferase(Phosphotransferase) domain 1"/>
    <property type="match status" value="1"/>
</dbReference>
<feature type="compositionally biased region" description="Basic residues" evidence="7">
    <location>
        <begin position="2892"/>
        <end position="2915"/>
    </location>
</feature>
<feature type="compositionally biased region" description="Basic and acidic residues" evidence="7">
    <location>
        <begin position="2436"/>
        <end position="2456"/>
    </location>
</feature>
<accession>A0A9W2YL47</accession>
<feature type="compositionally biased region" description="Basic and acidic residues" evidence="7">
    <location>
        <begin position="2322"/>
        <end position="2343"/>
    </location>
</feature>
<feature type="compositionally biased region" description="Basic and acidic residues" evidence="7">
    <location>
        <begin position="2062"/>
        <end position="2081"/>
    </location>
</feature>
<feature type="compositionally biased region" description="Polar residues" evidence="7">
    <location>
        <begin position="346"/>
        <end position="371"/>
    </location>
</feature>
<evidence type="ECO:0000313" key="9">
    <source>
        <dbReference type="Proteomes" id="UP001165740"/>
    </source>
</evidence>
<feature type="compositionally biased region" description="Polar residues" evidence="7">
    <location>
        <begin position="220"/>
        <end position="232"/>
    </location>
</feature>
<feature type="region of interest" description="Disordered" evidence="7">
    <location>
        <begin position="589"/>
        <end position="775"/>
    </location>
</feature>
<feature type="compositionally biased region" description="Low complexity" evidence="7">
    <location>
        <begin position="3128"/>
        <end position="3147"/>
    </location>
</feature>
<feature type="compositionally biased region" description="Basic and acidic residues" evidence="7">
    <location>
        <begin position="732"/>
        <end position="741"/>
    </location>
</feature>
<feature type="region of interest" description="Disordered" evidence="7">
    <location>
        <begin position="1152"/>
        <end position="1220"/>
    </location>
</feature>
<dbReference type="PANTHER" id="PTHR43671:SF106">
    <property type="entry name" value="NIMA-LIKE KINASE"/>
    <property type="match status" value="1"/>
</dbReference>
<keyword evidence="9" id="KW-1185">Reference proteome</keyword>
<feature type="region of interest" description="Disordered" evidence="7">
    <location>
        <begin position="1940"/>
        <end position="1988"/>
    </location>
</feature>
<feature type="region of interest" description="Disordered" evidence="7">
    <location>
        <begin position="3591"/>
        <end position="3613"/>
    </location>
</feature>
<protein>
    <submittedName>
        <fullName evidence="10">Uncharacterized protein LOC106058308</fullName>
    </submittedName>
</protein>
<feature type="region of interest" description="Disordered" evidence="7">
    <location>
        <begin position="2042"/>
        <end position="2085"/>
    </location>
</feature>
<feature type="region of interest" description="Disordered" evidence="7">
    <location>
        <begin position="3128"/>
        <end position="3157"/>
    </location>
</feature>
<dbReference type="InterPro" id="IPR000719">
    <property type="entry name" value="Prot_kinase_dom"/>
</dbReference>
<evidence type="ECO:0000256" key="5">
    <source>
        <dbReference type="ARBA" id="ARBA00022840"/>
    </source>
</evidence>
<feature type="compositionally biased region" description="Low complexity" evidence="7">
    <location>
        <begin position="2479"/>
        <end position="2492"/>
    </location>
</feature>
<proteinExistence type="inferred from homology"/>
<feature type="region of interest" description="Disordered" evidence="7">
    <location>
        <begin position="1502"/>
        <end position="1523"/>
    </location>
</feature>
<feature type="compositionally biased region" description="Basic and acidic residues" evidence="7">
    <location>
        <begin position="2397"/>
        <end position="2419"/>
    </location>
</feature>
<feature type="compositionally biased region" description="Low complexity" evidence="7">
    <location>
        <begin position="677"/>
        <end position="691"/>
    </location>
</feature>
<evidence type="ECO:0000259" key="8">
    <source>
        <dbReference type="PROSITE" id="PS50011"/>
    </source>
</evidence>
<feature type="compositionally biased region" description="Low complexity" evidence="7">
    <location>
        <begin position="2420"/>
        <end position="2431"/>
    </location>
</feature>
<feature type="compositionally biased region" description="Basic and acidic residues" evidence="7">
    <location>
        <begin position="46"/>
        <end position="74"/>
    </location>
</feature>
<name>A0A9W2YL47_BIOGL</name>
<feature type="compositionally biased region" description="Basic residues" evidence="7">
    <location>
        <begin position="1154"/>
        <end position="1164"/>
    </location>
</feature>
<feature type="compositionally biased region" description="Basic and acidic residues" evidence="7">
    <location>
        <begin position="3591"/>
        <end position="3604"/>
    </location>
</feature>
<feature type="compositionally biased region" description="Basic residues" evidence="7">
    <location>
        <begin position="265"/>
        <end position="279"/>
    </location>
</feature>
<dbReference type="GO" id="GO:0004674">
    <property type="term" value="F:protein serine/threonine kinase activity"/>
    <property type="evidence" value="ECO:0007669"/>
    <property type="project" value="TreeGrafter"/>
</dbReference>
<feature type="compositionally biased region" description="Basic and acidic residues" evidence="7">
    <location>
        <begin position="440"/>
        <end position="462"/>
    </location>
</feature>
<dbReference type="InterPro" id="IPR011009">
    <property type="entry name" value="Kinase-like_dom_sf"/>
</dbReference>
<dbReference type="PROSITE" id="PS50011">
    <property type="entry name" value="PROTEIN_KINASE_DOM"/>
    <property type="match status" value="1"/>
</dbReference>
<dbReference type="InterPro" id="IPR050660">
    <property type="entry name" value="NEK_Ser/Thr_kinase"/>
</dbReference>
<feature type="region of interest" description="Disordered" evidence="7">
    <location>
        <begin position="1"/>
        <end position="94"/>
    </location>
</feature>
<feature type="region of interest" description="Disordered" evidence="7">
    <location>
        <begin position="1369"/>
        <end position="1388"/>
    </location>
</feature>
<dbReference type="PANTHER" id="PTHR43671">
    <property type="entry name" value="SERINE/THREONINE-PROTEIN KINASE NEK"/>
    <property type="match status" value="1"/>
</dbReference>
<gene>
    <name evidence="10" type="primary">LOC106058308</name>
</gene>
<evidence type="ECO:0000256" key="7">
    <source>
        <dbReference type="SAM" id="MobiDB-lite"/>
    </source>
</evidence>
<feature type="region of interest" description="Disordered" evidence="7">
    <location>
        <begin position="3680"/>
        <end position="3774"/>
    </location>
</feature>
<dbReference type="Pfam" id="PF00069">
    <property type="entry name" value="Pkinase"/>
    <property type="match status" value="1"/>
</dbReference>
<feature type="compositionally biased region" description="Polar residues" evidence="7">
    <location>
        <begin position="1105"/>
        <end position="1118"/>
    </location>
</feature>
<feature type="compositionally biased region" description="Basic and acidic residues" evidence="7">
    <location>
        <begin position="375"/>
        <end position="388"/>
    </location>
</feature>
<feature type="compositionally biased region" description="Basic and acidic residues" evidence="7">
    <location>
        <begin position="187"/>
        <end position="196"/>
    </location>
</feature>
<feature type="compositionally biased region" description="Basic and acidic residues" evidence="7">
    <location>
        <begin position="1183"/>
        <end position="1209"/>
    </location>
</feature>
<evidence type="ECO:0000256" key="1">
    <source>
        <dbReference type="ARBA" id="ARBA00010886"/>
    </source>
</evidence>
<feature type="compositionally biased region" description="Basic and acidic residues" evidence="7">
    <location>
        <begin position="2468"/>
        <end position="2478"/>
    </location>
</feature>
<feature type="region of interest" description="Disordered" evidence="7">
    <location>
        <begin position="2468"/>
        <end position="2492"/>
    </location>
</feature>
<dbReference type="Proteomes" id="UP001165740">
    <property type="component" value="Chromosome 13"/>
</dbReference>
<feature type="compositionally biased region" description="Polar residues" evidence="7">
    <location>
        <begin position="1958"/>
        <end position="1974"/>
    </location>
</feature>
<keyword evidence="4" id="KW-0418">Kinase</keyword>
<feature type="compositionally biased region" description="Low complexity" evidence="7">
    <location>
        <begin position="2925"/>
        <end position="2934"/>
    </location>
</feature>
<feature type="compositionally biased region" description="Polar residues" evidence="7">
    <location>
        <begin position="280"/>
        <end position="290"/>
    </location>
</feature>
<feature type="compositionally biased region" description="Acidic residues" evidence="7">
    <location>
        <begin position="3689"/>
        <end position="3738"/>
    </location>
</feature>
<organism evidence="9 10">
    <name type="scientific">Biomphalaria glabrata</name>
    <name type="common">Bloodfluke planorb</name>
    <name type="synonym">Freshwater snail</name>
    <dbReference type="NCBI Taxonomy" id="6526"/>
    <lineage>
        <taxon>Eukaryota</taxon>
        <taxon>Metazoa</taxon>
        <taxon>Spiralia</taxon>
        <taxon>Lophotrochozoa</taxon>
        <taxon>Mollusca</taxon>
        <taxon>Gastropoda</taxon>
        <taxon>Heterobranchia</taxon>
        <taxon>Euthyneura</taxon>
        <taxon>Panpulmonata</taxon>
        <taxon>Hygrophila</taxon>
        <taxon>Lymnaeoidea</taxon>
        <taxon>Planorbidae</taxon>
        <taxon>Biomphalaria</taxon>
    </lineage>
</organism>
<feature type="region of interest" description="Disordered" evidence="7">
    <location>
        <begin position="1068"/>
        <end position="1119"/>
    </location>
</feature>
<feature type="region of interest" description="Disordered" evidence="7">
    <location>
        <begin position="480"/>
        <end position="522"/>
    </location>
</feature>
<dbReference type="SUPFAM" id="SSF56112">
    <property type="entry name" value="Protein kinase-like (PK-like)"/>
    <property type="match status" value="1"/>
</dbReference>
<reference evidence="10" key="1">
    <citation type="submission" date="2025-08" db="UniProtKB">
        <authorList>
            <consortium name="RefSeq"/>
        </authorList>
    </citation>
    <scope>IDENTIFICATION</scope>
</reference>
<feature type="region of interest" description="Disordered" evidence="7">
    <location>
        <begin position="2868"/>
        <end position="3003"/>
    </location>
</feature>
<evidence type="ECO:0000256" key="4">
    <source>
        <dbReference type="ARBA" id="ARBA00022777"/>
    </source>
</evidence>
<feature type="compositionally biased region" description="Basic and acidic residues" evidence="7">
    <location>
        <begin position="336"/>
        <end position="345"/>
    </location>
</feature>
<evidence type="ECO:0000313" key="10">
    <source>
        <dbReference type="RefSeq" id="XP_055863405.1"/>
    </source>
</evidence>
<comment type="similarity">
    <text evidence="1">Belongs to the protein kinase superfamily. NEK Ser/Thr protein kinase family. NIMA subfamily.</text>
</comment>
<feature type="compositionally biased region" description="Basic and acidic residues" evidence="7">
    <location>
        <begin position="1167"/>
        <end position="1176"/>
    </location>
</feature>
<feature type="compositionally biased region" description="Low complexity" evidence="7">
    <location>
        <begin position="3379"/>
        <end position="3391"/>
    </location>
</feature>
<dbReference type="GeneID" id="106058308"/>
<feature type="compositionally biased region" description="Basic and acidic residues" evidence="7">
    <location>
        <begin position="1093"/>
        <end position="1104"/>
    </location>
</feature>
<feature type="compositionally biased region" description="Polar residues" evidence="7">
    <location>
        <begin position="1808"/>
        <end position="1818"/>
    </location>
</feature>
<evidence type="ECO:0000256" key="3">
    <source>
        <dbReference type="ARBA" id="ARBA00022741"/>
    </source>
</evidence>
<feature type="compositionally biased region" description="Basic and acidic residues" evidence="7">
    <location>
        <begin position="692"/>
        <end position="703"/>
    </location>
</feature>
<dbReference type="InterPro" id="IPR017441">
    <property type="entry name" value="Protein_kinase_ATP_BS"/>
</dbReference>
<feature type="compositionally biased region" description="Basic and acidic residues" evidence="7">
    <location>
        <begin position="233"/>
        <end position="249"/>
    </location>
</feature>
<feature type="binding site" evidence="6">
    <location>
        <position position="3880"/>
    </location>
    <ligand>
        <name>ATP</name>
        <dbReference type="ChEBI" id="CHEBI:30616"/>
    </ligand>
</feature>
<feature type="region of interest" description="Disordered" evidence="7">
    <location>
        <begin position="187"/>
        <end position="465"/>
    </location>
</feature>
<feature type="compositionally biased region" description="Polar residues" evidence="7">
    <location>
        <begin position="75"/>
        <end position="85"/>
    </location>
</feature>
<feature type="compositionally biased region" description="Basic and acidic residues" evidence="7">
    <location>
        <begin position="615"/>
        <end position="639"/>
    </location>
</feature>
<evidence type="ECO:0000256" key="6">
    <source>
        <dbReference type="PROSITE-ProRule" id="PRU10141"/>
    </source>
</evidence>
<feature type="region of interest" description="Disordered" evidence="7">
    <location>
        <begin position="3369"/>
        <end position="3391"/>
    </location>
</feature>
<feature type="compositionally biased region" description="Basic residues" evidence="7">
    <location>
        <begin position="2953"/>
        <end position="2969"/>
    </location>
</feature>
<feature type="domain" description="Protein kinase" evidence="8">
    <location>
        <begin position="3852"/>
        <end position="4089"/>
    </location>
</feature>
<feature type="compositionally biased region" description="Polar residues" evidence="7">
    <location>
        <begin position="755"/>
        <end position="769"/>
    </location>
</feature>
<feature type="compositionally biased region" description="Basic and acidic residues" evidence="7">
    <location>
        <begin position="3752"/>
        <end position="3774"/>
    </location>
</feature>
<feature type="compositionally biased region" description="Basic and acidic residues" evidence="7">
    <location>
        <begin position="2970"/>
        <end position="2980"/>
    </location>
</feature>
<sequence>MSEDKGEKPRRQHRFKITSKKASLQSNPDDARARDNDSQMTQSSHLLEEGIVQHKRIRSESRPKLHDYQDDPNRGRSQNDGNASGETRAERFIHRRSKSSLDGFYSHDYPSRALQRSLSFNKGSILDAVLQHGFEKTINFSSSRKKLEESILNAVSGGETFAGKPFFAIDDAEEFAVTDVKNIRSLKKQEGKEKKPIPLNRPRRSPQALPHVTNDAVVSKSRTMSEPPNTRTLEIERYSGERLRTDEGSRCNYSEVQEKSPRDVKPRKKARGKHRKKGGSTHSFLASPKTSRSRSRHSISKDTSSTKLQEKLSPLLSEAQSPPQSYRIHAKNASMPKEDTKDQHDPTGSTSNISSKSRMSGKSFRQWQPSDFTLEEIHELETLSDIRKKVNVSPKETSREKSPPKAAPCPSKEKVCLPCPPVEKTVEEVVKAKTPTSPPREGRKSPRQSSGERRSAEKKETSPKCNILCDTATKKDLSCRSVEQRSDLSMSTAKGKKSPVSRGKEKNKGKKKETSPKAPGACIPGYRFRKRCARRPSLNRQNFFGNLAQAVGKELNSLAYRNSLFHSFPGMVGLYRPDIGMDSLFVNPSSVEPSETEEELDGVERESKWSSNKKRKDDDDTSRQVSSEEKLLSEKEPKMRSISVQATPSSKKDSGISKKSGKQAKAQVAEAATETTPYMSSINSPPSSDESVTVKDEMTETTRRQRSSVQPRLSRRQTGESYEAQGYFVRDQTSDTKENRSEGTIYKSRTAVLKPSQSDSRPLNSSFDTSYPIPEARRTTMKSMYDDSRMSAQQDELIFTTPKMEKYRVYEDTLPRFGQRHLDVSKDDVAAPISRVDKRVYGSVNYQEEPVKMEDIQTLGKDEAAAPISRVDKRVYGSVNYQEEPVKKEDIPIPTMVQNEVPSLKEDNKGLTAALGSLNPDDDACLKVAPESLPDCQRESVVPECAYPFQEKELSISICLEPDLELKLKQKDERFCRKSISTKQSPIRCEETMRPSRDKDATKECEDKQHDRRSSCMDSYRSQRSNDSHRPASRLEPFTKDASSRLRIDIKSCQRDPVACQEDEVSTCSSRETSTWKQSLSDALKHTKPIPCSDRRSAKEDSCSEKTPTIDDQPSLVSCDSEKQTDISIVENECAFASDLDATEDDISVSIRSRGSKRYSKVSSKKISGDEHDNKRHSGKRNYTSDDDRYIPIHIKERGDNDTCEESDHYSSSSDDGTYQSASRIEYDSGANVAAGDTYPQAQLRKIRGRITIRGSEKTATSLRNAAMVAQKRASSPKVSKNYDTGDSCSTDNSDYLEKAREFTLSNTKHRRSNSISSTNDKIARYVREKEHIRERQLRALEYEQNLTQSCDPGSYMSLIGGHWSPVPAPRGSRKDHSSIGKASDTSESVSYEYRGYSTHKASVRSRSNLARYEAKSDQYRAKIIDSFKQVITPEQPTAMNDQRASRSKCDYITQNLRSPDSPYQKPRDRLVFKTTKEIESQDYTHSCSSKNGAQRVPVATDYNRNKNFPHSKPNDSAQRRRNPYLLVKNEFIPCEEEDEREADALERTRKCHRKSVDTRRYNEEFDADNEKSVQSSSSASSIVYRHDTTLSQGCFIPETDATEYLFSSPDTTTLLTIAKNKNCSSNTERDRNSSSGGGDFLYSDFAYHCGVIDTLRLLDFDNVSSTPSAKVSMVDVVDDVSDVPRKVSLCDLFKEENLAELARSIQSLGADSQEDEAIELVRQNSIRALLFAASMSNSWTPFCIFPSTCSKDTAKWVQQQKDHVTQEVKSPIECEYCISSSSQICIRDDYSKDGDAKSDETCNSSIINDTDTKNLGEQNEAVPKANKQSVEKWAAHKITVSAKENGVKNSVVAQNVNAHVLKEDSAVECRKQTTSTIVECGSNTEFQQASRKSVTRGVQIQVECTRNAAIQTVNNKEKVKKCDKSENTEVQYFVRDVQLNTRASRQSHKSRRKNSDTRTNQSAPSAKKVNSSKLCKPSTRDHRSYQAIKSDTGIDDVYKLISDMPKSKQICLDQKKEFQRVDSSPRKIVKLNRDRSLSLESLQKDPSASALRRRKRFNSHSIEREMRSQSHPIEDPDSRLIKSNHSNRSNKYVIAHHSMSSCLVCSEECSPAVEIRSCSKHHKNKFNKSWYEDYKPPCSTRVSSGVSSGKCNEMKQVYYLERPKSVCSCQRCKKRRSAFKNYIRQRRKCDEGKKEIIVCKSKRSAGACGDISTNNKTENNCKRCLSEDSTLLDSVTVFLVASHSSLSGEEDEFLYATNENYSLQKKVIKKALEKARCVSSNSLENVHVFTITDSDELVSASPTIEDLGQFTSWTCENKTLEDRSQLGRQKKANESSPRDGDIAKFSSSSSILPSKTKTDTSHQKVKVVNRQNKTRDEKKSQKISKQKFLSPKRLRDKNESVVRDNKSNSSKMDSKCDNIDSGDSSSNSEDFGTETLEKTSREPQVPDHSSKQRLNRCRDILRNELLDGDSHKTEKPLSHGAGSSISSRSTSKWTDTCMDFTELQASTGVFNSSRASLTKVDSFLCRPNTETDKAHGPSSYKCDKNTQGNVQEGINSSVDPPEAKKSALRFIQSIIDGQVKVLLDKAIQSWTSPVIKKTPMFNVQSSSVDLPEICKPLSSHFSQSEVTSPSLSLSPLKRSAQCIPKAEEEASRFCDRESLNVFNAGLQKCDDSMKCSQRKSVADDVATQSLQQRKSVADDVATQSLHQRKSLADDVATQSLQQRKSLADDVATLSLQQRKSLADDVATQSLHQRKSLADDVATLSLQQRKSLADDVATQSLQQRKSLADDVATLSLQQRKSLTGDVATLPLQWEKKKNCATIGDFDTILNKESFVAENIMPKSKSACSSQTVSKSDFSNYTYMSISDMDVAPPTKDHNSSKTNTSSIDTRSKHLSRSTKKSKRASSHKSKRRRKSESHQEQRTLSRCPSKSPSRSSERKHFKVKSPTPDSNPRRSKSAPKSNLPKRKEGKQKITESKNEMAENSFPTEAPNEDRKTPKGKSFSECGVSRIANKLITDSRNEIFSYGVTSSSSEDIKQKILMGCRHFGNEVKDRTVMEEFIERKLCDQQLNEDASISMDADSLAGCDAIESCMLTPIMEESQTANDKSSNDFNSFVSECKEKMKDIMSKSKSSANDTLSSSTSRFVSSGAPKIQENASHPKENIDMEICYEVKPSSKENGTCCSQSNHDNTCHALIEGYKTLQKKDTPIQLKGPFKSAFLRNEMSYVSAGLDSFDPFLKENQLINQYSVKKFYSRQHTPRDWLGERIHGDLNFSKSKYADHPDSCRNFTCNVSATYPSAINYRFSLTESHYKSYLRSSPRNYNDMPVSSHLRGCHHSVFSSATADYSMDRTQWPLNDTPRGNWNYTDIAKRNRNESANNGSDSSSSESSGVDEVLNADEGDKYSSVANRAGMYYSDKSLSEKHPKEARTSKDTKQVARKVCYDSTCCQCHDPNSNTYDIFKANVPNNLVSTLACRNINGSGNMFGRATEENRASHHVGLGEQHGDSDEDYTSASEDMLNYNSINVRNKFIRNDGQEIDDTCNHPDTIGYYANNGQSSQLDVFNGAPKEDLLVNMFSADESHPAVISSYRQKADLSERNGADKKQGCSDIQGGNGHGQQLYKDTYGAGSRSCFGQGDTSNKKAFTQWYVDDVEKNIAGQRRMPASTESGKYPNRDNWCEETKKDECHDVGGDNDDIDDDEGDEYDEEEEVCADEEDEDEAGEDDEDDVEDDDDVASDDSNLELTHVIGDAPNIDCRKKEDNHDLGDSRHYKGESKNITDTLEQRAAQNKSYNQSKYKCFDSKTGRINAKNHRHGHRYSSSSRGKHSSGYPKFSLDQIKVPTIEKERVRFACDENGDWAEIGRGSYGCVYLGLLDGIIEVAIKDFYESSSWDLVIHEARMLMFLQDTGITPKFYGLRRRFDVSKQPSEYCIIMEYFGDGRTLFNVMSDKIALTRDSWLDIVGQLVAGLRLIHRKNILINDLKADNILIDLTGGRKIIRYIDVGMATYKQGLTFQLPQDQMSRYNFLAPEVREGARTTTRSDVYSLGYMLEQMCRLAETALGGLKKLVAKCTDKNPSRRPDIDDIVSQVHRFIASKACAPSVPSNPQEQFLLTNSV</sequence>
<feature type="compositionally biased region" description="Basic residues" evidence="7">
    <location>
        <begin position="494"/>
        <end position="511"/>
    </location>
</feature>
<keyword evidence="3 6" id="KW-0547">Nucleotide-binding</keyword>
<feature type="compositionally biased region" description="Basic residues" evidence="7">
    <location>
        <begin position="10"/>
        <end position="19"/>
    </location>
</feature>
<feature type="compositionally biased region" description="Basic and acidic residues" evidence="7">
    <location>
        <begin position="988"/>
        <end position="1015"/>
    </location>
</feature>
<dbReference type="GO" id="GO:0005524">
    <property type="term" value="F:ATP binding"/>
    <property type="evidence" value="ECO:0007669"/>
    <property type="project" value="UniProtKB-UniRule"/>
</dbReference>
<dbReference type="SMART" id="SM00220">
    <property type="entry name" value="S_TKc"/>
    <property type="match status" value="1"/>
</dbReference>
<keyword evidence="5 6" id="KW-0067">ATP-binding</keyword>
<evidence type="ECO:0000256" key="2">
    <source>
        <dbReference type="ARBA" id="ARBA00022679"/>
    </source>
</evidence>
<feature type="region of interest" description="Disordered" evidence="7">
    <location>
        <begin position="2322"/>
        <end position="2456"/>
    </location>
</feature>
<feature type="region of interest" description="Disordered" evidence="7">
    <location>
        <begin position="984"/>
        <end position="1041"/>
    </location>
</feature>
<feature type="region of interest" description="Disordered" evidence="7">
    <location>
        <begin position="1808"/>
        <end position="1828"/>
    </location>
</feature>
<dbReference type="RefSeq" id="XP_055863405.1">
    <property type="nucleotide sequence ID" value="XM_056007430.1"/>
</dbReference>
<dbReference type="CDD" id="cd00180">
    <property type="entry name" value="PKc"/>
    <property type="match status" value="1"/>
</dbReference>
<dbReference type="PROSITE" id="PS00107">
    <property type="entry name" value="PROTEIN_KINASE_ATP"/>
    <property type="match status" value="1"/>
</dbReference>